<evidence type="ECO:0000256" key="9">
    <source>
        <dbReference type="ARBA" id="ARBA00023284"/>
    </source>
</evidence>
<dbReference type="CDD" id="cd12921">
    <property type="entry name" value="VKOR_4"/>
    <property type="match status" value="1"/>
</dbReference>
<evidence type="ECO:0000313" key="12">
    <source>
        <dbReference type="EMBL" id="NDU96992.1"/>
    </source>
</evidence>
<feature type="transmembrane region" description="Helical" evidence="10">
    <location>
        <begin position="256"/>
        <end position="276"/>
    </location>
</feature>
<feature type="domain" description="Peptidase C39" evidence="11">
    <location>
        <begin position="2"/>
        <end position="123"/>
    </location>
</feature>
<evidence type="ECO:0000256" key="8">
    <source>
        <dbReference type="ARBA" id="ARBA00023157"/>
    </source>
</evidence>
<comment type="similarity">
    <text evidence="2">Belongs to the VKOR family.</text>
</comment>
<evidence type="ECO:0000313" key="13">
    <source>
        <dbReference type="Proteomes" id="UP000474175"/>
    </source>
</evidence>
<dbReference type="PROSITE" id="PS50990">
    <property type="entry name" value="PEPTIDASE_C39"/>
    <property type="match status" value="1"/>
</dbReference>
<feature type="transmembrane region" description="Helical" evidence="10">
    <location>
        <begin position="313"/>
        <end position="338"/>
    </location>
</feature>
<keyword evidence="3 10" id="KW-0812">Transmembrane</keyword>
<evidence type="ECO:0000256" key="6">
    <source>
        <dbReference type="ARBA" id="ARBA00023002"/>
    </source>
</evidence>
<dbReference type="SUPFAM" id="SSF52833">
    <property type="entry name" value="Thioredoxin-like"/>
    <property type="match status" value="1"/>
</dbReference>
<dbReference type="InterPro" id="IPR005074">
    <property type="entry name" value="Peptidase_C39"/>
</dbReference>
<dbReference type="GO" id="GO:0008233">
    <property type="term" value="F:peptidase activity"/>
    <property type="evidence" value="ECO:0007669"/>
    <property type="project" value="InterPro"/>
</dbReference>
<evidence type="ECO:0000259" key="11">
    <source>
        <dbReference type="PROSITE" id="PS50990"/>
    </source>
</evidence>
<feature type="transmembrane region" description="Helical" evidence="10">
    <location>
        <begin position="172"/>
        <end position="193"/>
    </location>
</feature>
<dbReference type="Pfam" id="PF03412">
    <property type="entry name" value="Peptidase_C39"/>
    <property type="match status" value="1"/>
</dbReference>
<organism evidence="12 13">
    <name type="scientific">Spirosoma terrae</name>
    <dbReference type="NCBI Taxonomy" id="1968276"/>
    <lineage>
        <taxon>Bacteria</taxon>
        <taxon>Pseudomonadati</taxon>
        <taxon>Bacteroidota</taxon>
        <taxon>Cytophagia</taxon>
        <taxon>Cytophagales</taxon>
        <taxon>Cytophagaceae</taxon>
        <taxon>Spirosoma</taxon>
    </lineage>
</organism>
<dbReference type="Gene3D" id="3.40.30.10">
    <property type="entry name" value="Glutaredoxin"/>
    <property type="match status" value="1"/>
</dbReference>
<evidence type="ECO:0000256" key="4">
    <source>
        <dbReference type="ARBA" id="ARBA00022719"/>
    </source>
</evidence>
<keyword evidence="7 10" id="KW-0472">Membrane</keyword>
<dbReference type="InterPro" id="IPR036249">
    <property type="entry name" value="Thioredoxin-like_sf"/>
</dbReference>
<dbReference type="GO" id="GO:0016020">
    <property type="term" value="C:membrane"/>
    <property type="evidence" value="ECO:0007669"/>
    <property type="project" value="UniProtKB-SubCell"/>
</dbReference>
<evidence type="ECO:0000256" key="7">
    <source>
        <dbReference type="ARBA" id="ARBA00023136"/>
    </source>
</evidence>
<reference evidence="12 13" key="1">
    <citation type="submission" date="2020-02" db="EMBL/GenBank/DDBJ databases">
        <title>Draft genome sequence of two Spirosoma agri KCTC 52727 and Spirosoma terrae KCTC 52035.</title>
        <authorList>
            <person name="Rojas J."/>
            <person name="Ambika Manirajan B."/>
            <person name="Suarez C."/>
            <person name="Ratering S."/>
            <person name="Schnell S."/>
        </authorList>
    </citation>
    <scope>NUCLEOTIDE SEQUENCE [LARGE SCALE GENOMIC DNA]</scope>
    <source>
        <strain evidence="12 13">KCTC 52035</strain>
    </source>
</reference>
<keyword evidence="8" id="KW-1015">Disulfide bond</keyword>
<keyword evidence="9" id="KW-0676">Redox-active center</keyword>
<dbReference type="RefSeq" id="WP_163952004.1">
    <property type="nucleotide sequence ID" value="NZ_JAAFZH010000009.1"/>
</dbReference>
<sequence length="535" mass="59578">MQLSYNDQIIGAVELLLTQLKVPFTKSSLRYDLETHPDFPSLHAVLGVLRERRIETAAIKLSADQLLSLDAPILVFSTGDQPEPTLITTISDTYVTQQYPDRRIVVTSSEEFRASWAGVALLAERTDRSGEVGYDDHVKEERKQIYFQNGLIGLGVGLIGTLLAITPDFRQSLLLISFLAGLILCVMLAMSSIQANAVIARLCRAGRNTDCNSVLNSPAATLFGWLKVADAGLVYFATGITSLAFLYGSEHNPTRFLSLFALVSLLSLPYTVFSVVYQYRVVRQWCPLCLGVQAVLWVNFFLLLPYLQPVAEWLMITTSVGMAVMWLAGLCIGIWLLIRTLLTTSAEVKPLRNQLGKLRRDTTIFGALLNDQPAVHFQKIDGDLVIGDANAPIQFTLVTDPHCAPCRTTHQFLEDLQSQYPDSVGIACILYTRHADLSDDRNEVAVSILGLPKESRNYALKAWFSSLNLTEWQQTIPPFDKQAGQYLLANHTSWCAFTGIDHTPTIYLNGKKLPDFYTLRNLAYHIGAMHEELTN</sequence>
<evidence type="ECO:0000256" key="5">
    <source>
        <dbReference type="ARBA" id="ARBA00022989"/>
    </source>
</evidence>
<evidence type="ECO:0000256" key="3">
    <source>
        <dbReference type="ARBA" id="ARBA00022692"/>
    </source>
</evidence>
<name>A0A6L9LCA4_9BACT</name>
<dbReference type="Proteomes" id="UP000474175">
    <property type="component" value="Unassembled WGS sequence"/>
</dbReference>
<dbReference type="EMBL" id="JAAFZH010000009">
    <property type="protein sequence ID" value="NDU96992.1"/>
    <property type="molecule type" value="Genomic_DNA"/>
</dbReference>
<evidence type="ECO:0000256" key="1">
    <source>
        <dbReference type="ARBA" id="ARBA00004141"/>
    </source>
</evidence>
<dbReference type="GO" id="GO:0006508">
    <property type="term" value="P:proteolysis"/>
    <property type="evidence" value="ECO:0007669"/>
    <property type="project" value="InterPro"/>
</dbReference>
<keyword evidence="5 10" id="KW-1133">Transmembrane helix</keyword>
<keyword evidence="4" id="KW-0874">Quinone</keyword>
<dbReference type="InterPro" id="IPR038354">
    <property type="entry name" value="VKOR_sf"/>
</dbReference>
<keyword evidence="6" id="KW-0560">Oxidoreductase</keyword>
<evidence type="ECO:0000256" key="10">
    <source>
        <dbReference type="SAM" id="Phobius"/>
    </source>
</evidence>
<dbReference type="AlphaFoldDB" id="A0A6L9LCA4"/>
<proteinExistence type="inferred from homology"/>
<comment type="caution">
    <text evidence="12">The sequence shown here is derived from an EMBL/GenBank/DDBJ whole genome shotgun (WGS) entry which is preliminary data.</text>
</comment>
<dbReference type="GO" id="GO:0048038">
    <property type="term" value="F:quinone binding"/>
    <property type="evidence" value="ECO:0007669"/>
    <property type="project" value="UniProtKB-KW"/>
</dbReference>
<dbReference type="Pfam" id="PF07884">
    <property type="entry name" value="VKOR"/>
    <property type="match status" value="1"/>
</dbReference>
<keyword evidence="13" id="KW-1185">Reference proteome</keyword>
<gene>
    <name evidence="12" type="ORF">GK108_19055</name>
</gene>
<dbReference type="GO" id="GO:0005524">
    <property type="term" value="F:ATP binding"/>
    <property type="evidence" value="ECO:0007669"/>
    <property type="project" value="InterPro"/>
</dbReference>
<dbReference type="Gene3D" id="3.90.70.10">
    <property type="entry name" value="Cysteine proteinases"/>
    <property type="match status" value="1"/>
</dbReference>
<feature type="transmembrane region" description="Helical" evidence="10">
    <location>
        <begin position="288"/>
        <end position="307"/>
    </location>
</feature>
<comment type="subcellular location">
    <subcellularLocation>
        <location evidence="1">Membrane</location>
        <topology evidence="1">Multi-pass membrane protein</topology>
    </subcellularLocation>
</comment>
<feature type="transmembrane region" description="Helical" evidence="10">
    <location>
        <begin position="146"/>
        <end position="166"/>
    </location>
</feature>
<dbReference type="InterPro" id="IPR012932">
    <property type="entry name" value="VKOR"/>
</dbReference>
<accession>A0A6L9LCA4</accession>
<dbReference type="GO" id="GO:0016491">
    <property type="term" value="F:oxidoreductase activity"/>
    <property type="evidence" value="ECO:0007669"/>
    <property type="project" value="UniProtKB-KW"/>
</dbReference>
<evidence type="ECO:0000256" key="2">
    <source>
        <dbReference type="ARBA" id="ARBA00006214"/>
    </source>
</evidence>
<dbReference type="Gene3D" id="1.20.1440.130">
    <property type="entry name" value="VKOR domain"/>
    <property type="match status" value="1"/>
</dbReference>
<feature type="transmembrane region" description="Helical" evidence="10">
    <location>
        <begin position="214"/>
        <end position="236"/>
    </location>
</feature>
<protein>
    <recommendedName>
        <fullName evidence="11">Peptidase C39 domain-containing protein</fullName>
    </recommendedName>
</protein>